<name>A0A6S6TIL2_9BACT</name>
<evidence type="ECO:0000313" key="1">
    <source>
        <dbReference type="EMBL" id="CAA6814865.1"/>
    </source>
</evidence>
<reference evidence="1" key="1">
    <citation type="submission" date="2020-01" db="EMBL/GenBank/DDBJ databases">
        <authorList>
            <person name="Meier V. D."/>
            <person name="Meier V D."/>
        </authorList>
    </citation>
    <scope>NUCLEOTIDE SEQUENCE</scope>
    <source>
        <strain evidence="1">HLG_WM_MAG_10</strain>
    </source>
</reference>
<organism evidence="1">
    <name type="scientific">uncultured Aureispira sp</name>
    <dbReference type="NCBI Taxonomy" id="1331704"/>
    <lineage>
        <taxon>Bacteria</taxon>
        <taxon>Pseudomonadati</taxon>
        <taxon>Bacteroidota</taxon>
        <taxon>Saprospiria</taxon>
        <taxon>Saprospirales</taxon>
        <taxon>Saprospiraceae</taxon>
        <taxon>Aureispira</taxon>
        <taxon>environmental samples</taxon>
    </lineage>
</organism>
<sequence>MRLKITPFLFLITILYFFSCGEKPSNTPTLEFVSLSKNYMVQGGIDSLYLKFKFTDGDGNIGSDTNNNIFVSDPRTGAVIASYKLPNFIGTNPNNSSRTGEITLIVYSQCCIYINGSSCQPSTSQPTDAMRYKVQVVDQDGNYSNEMETDEIILECN</sequence>
<proteinExistence type="predicted"/>
<dbReference type="AlphaFoldDB" id="A0A6S6TIL2"/>
<gene>
    <name evidence="1" type="ORF">HELGO_WM41587</name>
</gene>
<protein>
    <submittedName>
        <fullName evidence="1">Uncharacterized protein</fullName>
    </submittedName>
</protein>
<dbReference type="EMBL" id="CACVAQ010000222">
    <property type="protein sequence ID" value="CAA6814865.1"/>
    <property type="molecule type" value="Genomic_DNA"/>
</dbReference>
<accession>A0A6S6TIL2</accession>